<accession>A0ACB7CCL2</accession>
<sequence>MEKGVNELSIEELVQRLYAFENSGNTKSIEETHRMLMEYQKSDKSMEYADVCMRSLDFNVQFFGILMFQMKINSDWDFFQKNEKISLFMNLLKWLKAYVDRPIVIIRKLVSTLSIFALKTIPELWTRPIHHLMAFFVFEEPIESSNMTSIPDTNQLLELLDYKQKKVLLMFSSSFLEEIEKSDISSSKRLQLHQVIQDSSTDIGLLLKYCFELSPRNNQSIEIISEAMHCFQIWVFYSSGSNFTLQSILCAPDNIFESMVSYLLHEETFLMTANTLNEIISYSPKLLSGELMNEIQKILYNYWKDINFVKIFEENGEFNEYITSLSYLIITLCEANIDFFFHHLDDRNSKIFIGMMLDLLGLPAFAVFQEDISVQTLEFFTLFMEMFNELFSQENVDSGVIDYGKNIAKKIFEICLVKLRWPPRNLLENYSKDICEKFILYRRDIGDLLETIFSFLKEELIEKAVNFLDYLLLEILNWEDIEAVIFSLVYVSEVYPEEESESDKYIYRVFSSNLFSVLSSSYFQVKYTALKLAGSYGSFIKRHPSLIPSVLAFLFSYLEDPELSYVSSKSIYKLSSYCRFLITKELSTFLSIFKRISHNLTFSFNTKYKIFAAITCIIQSLPENEQIEPLDILIQKIVQDLELAQSLRFKHYDKSVNLTLSCINCMTFIGKSLNSDTMVDKYNSTKLNNNLIHLTDNKFITTRLMEIFLVAEEIYNIENNIDVLKFILYEFTSLFISLLEKKEIDEVSDILYEFFDFLKPPDVLNNLMTLIINSLSSKNSSVQKGASIFLITLITFRSDDEKECDHIASIILHYGVFIVRKIIIGIIGSPSRNFFVFLSDLLYKLSLKFPQNTRNWLLETINENVFLSSHLNKDYKTDFVNKFSKLRTPQKAKELINDFWLKIQNKENVTI</sequence>
<proteinExistence type="predicted"/>
<evidence type="ECO:0000313" key="1">
    <source>
        <dbReference type="EMBL" id="KAG4305484.1"/>
    </source>
</evidence>
<evidence type="ECO:0000313" key="2">
    <source>
        <dbReference type="Proteomes" id="UP000768646"/>
    </source>
</evidence>
<dbReference type="EMBL" id="JABTEG010000003">
    <property type="protein sequence ID" value="KAG4305484.1"/>
    <property type="molecule type" value="Genomic_DNA"/>
</dbReference>
<protein>
    <submittedName>
        <fullName evidence="1">Uncharacterized protein</fullName>
    </submittedName>
</protein>
<name>A0ACB7CCL2_9ASCO</name>
<dbReference type="Proteomes" id="UP000768646">
    <property type="component" value="Unassembled WGS sequence"/>
</dbReference>
<gene>
    <name evidence="1" type="ORF">PORY_001040</name>
</gene>
<keyword evidence="2" id="KW-1185">Reference proteome</keyword>
<reference evidence="1 2" key="1">
    <citation type="journal article" date="2021" name="Commun. Biol.">
        <title>Genomic insights into the host specific adaptation of the Pneumocystis genus.</title>
        <authorList>
            <person name="Cisse O.H."/>
            <person name="Ma L."/>
            <person name="Dekker J.P."/>
            <person name="Khil P.P."/>
            <person name="Youn J.-H."/>
            <person name="Brenchley J.M."/>
            <person name="Blair R."/>
            <person name="Pahar B."/>
            <person name="Chabe M."/>
            <person name="Van Rompay K.K.A."/>
            <person name="Keesler R."/>
            <person name="Sukura A."/>
            <person name="Hirsch V."/>
            <person name="Kutty G."/>
            <person name="Liu Y."/>
            <person name="Peng L."/>
            <person name="Chen J."/>
            <person name="Song J."/>
            <person name="Weissenbacher-Lang C."/>
            <person name="Xu J."/>
            <person name="Upham N.S."/>
            <person name="Stajich J.E."/>
            <person name="Cuomo C.A."/>
            <person name="Cushion M.T."/>
            <person name="Kovacs J.A."/>
        </authorList>
    </citation>
    <scope>NUCLEOTIDE SEQUENCE [LARGE SCALE GENOMIC DNA]</scope>
    <source>
        <strain evidence="1 2">RABM</strain>
    </source>
</reference>
<comment type="caution">
    <text evidence="1">The sequence shown here is derived from an EMBL/GenBank/DDBJ whole genome shotgun (WGS) entry which is preliminary data.</text>
</comment>
<organism evidence="1 2">
    <name type="scientific">Pneumocystis oryctolagi</name>
    <dbReference type="NCBI Taxonomy" id="42067"/>
    <lineage>
        <taxon>Eukaryota</taxon>
        <taxon>Fungi</taxon>
        <taxon>Dikarya</taxon>
        <taxon>Ascomycota</taxon>
        <taxon>Taphrinomycotina</taxon>
        <taxon>Pneumocystomycetes</taxon>
        <taxon>Pneumocystaceae</taxon>
        <taxon>Pneumocystis</taxon>
    </lineage>
</organism>